<dbReference type="EMBL" id="KI912112">
    <property type="protein sequence ID" value="ETS81803.1"/>
    <property type="molecule type" value="Genomic_DNA"/>
</dbReference>
<proteinExistence type="predicted"/>
<keyword evidence="5" id="KW-1185">Reference proteome</keyword>
<dbReference type="Pfam" id="PF20237">
    <property type="entry name" value="DUF6594"/>
    <property type="match status" value="1"/>
</dbReference>
<feature type="transmembrane region" description="Helical" evidence="2">
    <location>
        <begin position="348"/>
        <end position="368"/>
    </location>
</feature>
<accession>W3X6R7</accession>
<dbReference type="PANTHER" id="PTHR34502">
    <property type="entry name" value="DUF6594 DOMAIN-CONTAINING PROTEIN-RELATED"/>
    <property type="match status" value="1"/>
</dbReference>
<gene>
    <name evidence="4" type="ORF">PFICI_06805</name>
</gene>
<name>W3X6R7_PESFW</name>
<protein>
    <recommendedName>
        <fullName evidence="3">DUF6594 domain-containing protein</fullName>
    </recommendedName>
</protein>
<dbReference type="AlphaFoldDB" id="W3X6R7"/>
<feature type="region of interest" description="Disordered" evidence="1">
    <location>
        <begin position="1"/>
        <end position="79"/>
    </location>
</feature>
<evidence type="ECO:0000256" key="1">
    <source>
        <dbReference type="SAM" id="MobiDB-lite"/>
    </source>
</evidence>
<dbReference type="GeneID" id="19271818"/>
<evidence type="ECO:0000313" key="5">
    <source>
        <dbReference type="Proteomes" id="UP000030651"/>
    </source>
</evidence>
<feature type="transmembrane region" description="Helical" evidence="2">
    <location>
        <begin position="375"/>
        <end position="393"/>
    </location>
</feature>
<organism evidence="4 5">
    <name type="scientific">Pestalotiopsis fici (strain W106-1 / CGMCC3.15140)</name>
    <dbReference type="NCBI Taxonomy" id="1229662"/>
    <lineage>
        <taxon>Eukaryota</taxon>
        <taxon>Fungi</taxon>
        <taxon>Dikarya</taxon>
        <taxon>Ascomycota</taxon>
        <taxon>Pezizomycotina</taxon>
        <taxon>Sordariomycetes</taxon>
        <taxon>Xylariomycetidae</taxon>
        <taxon>Amphisphaeriales</taxon>
        <taxon>Sporocadaceae</taxon>
        <taxon>Pestalotiopsis</taxon>
    </lineage>
</organism>
<dbReference type="RefSeq" id="XP_007833577.1">
    <property type="nucleotide sequence ID" value="XM_007835386.1"/>
</dbReference>
<feature type="transmembrane region" description="Helical" evidence="2">
    <location>
        <begin position="399"/>
        <end position="418"/>
    </location>
</feature>
<dbReference type="HOGENOM" id="CLU_649082_0_0_1"/>
<dbReference type="PANTHER" id="PTHR34502:SF5">
    <property type="entry name" value="DUF6594 DOMAIN-CONTAINING PROTEIN"/>
    <property type="match status" value="1"/>
</dbReference>
<keyword evidence="2" id="KW-0472">Membrane</keyword>
<dbReference type="STRING" id="1229662.W3X6R7"/>
<feature type="compositionally biased region" description="Low complexity" evidence="1">
    <location>
        <begin position="26"/>
        <end position="37"/>
    </location>
</feature>
<keyword evidence="2" id="KW-0812">Transmembrane</keyword>
<dbReference type="Proteomes" id="UP000030651">
    <property type="component" value="Unassembled WGS sequence"/>
</dbReference>
<evidence type="ECO:0000256" key="2">
    <source>
        <dbReference type="SAM" id="Phobius"/>
    </source>
</evidence>
<feature type="compositionally biased region" description="Polar residues" evidence="1">
    <location>
        <begin position="43"/>
        <end position="72"/>
    </location>
</feature>
<reference evidence="5" key="1">
    <citation type="journal article" date="2015" name="BMC Genomics">
        <title>Genomic and transcriptomic analysis of the endophytic fungus Pestalotiopsis fici reveals its lifestyle and high potential for synthesis of natural products.</title>
        <authorList>
            <person name="Wang X."/>
            <person name="Zhang X."/>
            <person name="Liu L."/>
            <person name="Xiang M."/>
            <person name="Wang W."/>
            <person name="Sun X."/>
            <person name="Che Y."/>
            <person name="Guo L."/>
            <person name="Liu G."/>
            <person name="Guo L."/>
            <person name="Wang C."/>
            <person name="Yin W.B."/>
            <person name="Stadler M."/>
            <person name="Zhang X."/>
            <person name="Liu X."/>
        </authorList>
    </citation>
    <scope>NUCLEOTIDE SEQUENCE [LARGE SCALE GENOMIC DNA]</scope>
    <source>
        <strain evidence="5">W106-1 / CGMCC3.15140</strain>
    </source>
</reference>
<feature type="compositionally biased region" description="Low complexity" evidence="1">
    <location>
        <begin position="182"/>
        <end position="201"/>
    </location>
</feature>
<feature type="domain" description="DUF6594" evidence="3">
    <location>
        <begin position="177"/>
        <end position="411"/>
    </location>
</feature>
<dbReference type="OrthoDB" id="5342093at2759"/>
<dbReference type="KEGG" id="pfy:PFICI_06805"/>
<feature type="compositionally biased region" description="Low complexity" evidence="1">
    <location>
        <begin position="160"/>
        <end position="173"/>
    </location>
</feature>
<keyword evidence="2" id="KW-1133">Transmembrane helix</keyword>
<evidence type="ECO:0000259" key="3">
    <source>
        <dbReference type="Pfam" id="PF20237"/>
    </source>
</evidence>
<sequence length="423" mass="47040">MNQAGLAEQGAIPLPSIPAQETSQRELLSSSPTVPSVSEEHTSTTIPAPRTENQGNTISQTSQSGAPSTQQGAKPPIGWPTIAAKQSRQYNTGNLRKFDVLNRRVLVDDQTKIWALEKILHEKDNEDAQHNLDGLTKLPFNPADLVHTGCVAAHQHLHLRSTQSSSRASSEQSEQSDEEFSRQPSEQASSQTSGSSSPYSCPQYTKDQVMEALSYRLTKYCMNCHIPFQTLRTRLTIANYKDLLMILSRHVESLPRVSSYSYKNFESFVGKDSLEGDAWKALMDEEEDFITTRKDMVHEKFEWLMHGQPRFGLDKIFMAIFRQKGNSTDSDDKNKYVSPKKLEIFTKIIIGLFCMGMLVGPVGILLLVPLTDAQSFGLVVGFSSVVVFGLSGLDSFYATLVAFSTYTAVLVTSLSNLYQARIH</sequence>
<dbReference type="InParanoid" id="W3X6R7"/>
<feature type="region of interest" description="Disordered" evidence="1">
    <location>
        <begin position="158"/>
        <end position="201"/>
    </location>
</feature>
<dbReference type="InterPro" id="IPR046529">
    <property type="entry name" value="DUF6594"/>
</dbReference>
<evidence type="ECO:0000313" key="4">
    <source>
        <dbReference type="EMBL" id="ETS81803.1"/>
    </source>
</evidence>